<feature type="transmembrane region" description="Helical" evidence="7">
    <location>
        <begin position="137"/>
        <end position="161"/>
    </location>
</feature>
<evidence type="ECO:0000256" key="3">
    <source>
        <dbReference type="ARBA" id="ARBA00022692"/>
    </source>
</evidence>
<feature type="transmembrane region" description="Helical" evidence="7">
    <location>
        <begin position="322"/>
        <end position="343"/>
    </location>
</feature>
<evidence type="ECO:0000313" key="9">
    <source>
        <dbReference type="RefSeq" id="XP_005352696.1"/>
    </source>
</evidence>
<dbReference type="InterPro" id="IPR011701">
    <property type="entry name" value="MFS"/>
</dbReference>
<proteinExistence type="inferred from homology"/>
<evidence type="ECO:0000256" key="1">
    <source>
        <dbReference type="ARBA" id="ARBA00004141"/>
    </source>
</evidence>
<dbReference type="Proteomes" id="UP000694915">
    <property type="component" value="Chromosome 10"/>
</dbReference>
<organism evidence="8 9">
    <name type="scientific">Microtus ochrogaster</name>
    <name type="common">Prairie vole</name>
    <dbReference type="NCBI Taxonomy" id="79684"/>
    <lineage>
        <taxon>Eukaryota</taxon>
        <taxon>Metazoa</taxon>
        <taxon>Chordata</taxon>
        <taxon>Craniata</taxon>
        <taxon>Vertebrata</taxon>
        <taxon>Euteleostomi</taxon>
        <taxon>Mammalia</taxon>
        <taxon>Eutheria</taxon>
        <taxon>Euarchontoglires</taxon>
        <taxon>Glires</taxon>
        <taxon>Rodentia</taxon>
        <taxon>Myomorpha</taxon>
        <taxon>Muroidea</taxon>
        <taxon>Cricetidae</taxon>
        <taxon>Arvicolinae</taxon>
        <taxon>Microtus</taxon>
    </lineage>
</organism>
<reference evidence="9" key="1">
    <citation type="submission" date="2025-08" db="UniProtKB">
        <authorList>
            <consortium name="RefSeq"/>
        </authorList>
    </citation>
    <scope>IDENTIFICATION</scope>
</reference>
<feature type="transmembrane region" description="Helical" evidence="7">
    <location>
        <begin position="111"/>
        <end position="131"/>
    </location>
</feature>
<name>A0ABM0KTT7_MICOH</name>
<keyword evidence="8" id="KW-1185">Reference proteome</keyword>
<accession>A0ABM0KTT7</accession>
<protein>
    <submittedName>
        <fullName evidence="9">Thymic stromal cotransporter homolog</fullName>
    </submittedName>
</protein>
<gene>
    <name evidence="9" type="primary">Slc46a2</name>
</gene>
<dbReference type="InterPro" id="IPR001958">
    <property type="entry name" value="Tet-R_TetA/multi-R_MdtG-like"/>
</dbReference>
<dbReference type="InterPro" id="IPR036259">
    <property type="entry name" value="MFS_trans_sf"/>
</dbReference>
<dbReference type="SUPFAM" id="SSF103473">
    <property type="entry name" value="MFS general substrate transporter"/>
    <property type="match status" value="1"/>
</dbReference>
<feature type="transmembrane region" description="Helical" evidence="7">
    <location>
        <begin position="439"/>
        <end position="463"/>
    </location>
</feature>
<evidence type="ECO:0000256" key="5">
    <source>
        <dbReference type="ARBA" id="ARBA00023136"/>
    </source>
</evidence>
<feature type="transmembrane region" description="Helical" evidence="7">
    <location>
        <begin position="209"/>
        <end position="229"/>
    </location>
</feature>
<comment type="subcellular location">
    <subcellularLocation>
        <location evidence="2">Cell membrane</location>
    </subcellularLocation>
    <subcellularLocation>
        <location evidence="1">Membrane</location>
        <topology evidence="1">Multi-pass membrane protein</topology>
    </subcellularLocation>
</comment>
<dbReference type="PRINTS" id="PR01035">
    <property type="entry name" value="TCRTETA"/>
</dbReference>
<feature type="transmembrane region" description="Helical" evidence="7">
    <location>
        <begin position="284"/>
        <end position="310"/>
    </location>
</feature>
<feature type="transmembrane region" description="Helical" evidence="7">
    <location>
        <begin position="80"/>
        <end position="99"/>
    </location>
</feature>
<evidence type="ECO:0000313" key="8">
    <source>
        <dbReference type="Proteomes" id="UP000694915"/>
    </source>
</evidence>
<dbReference type="PANTHER" id="PTHR23507:SF3">
    <property type="entry name" value="THYMIC STROMAL COTRANSPORTER HOMOLOG"/>
    <property type="match status" value="1"/>
</dbReference>
<dbReference type="PANTHER" id="PTHR23507">
    <property type="entry name" value="ZGC:174356"/>
    <property type="match status" value="1"/>
</dbReference>
<keyword evidence="4 7" id="KW-1133">Transmembrane helix</keyword>
<sequence>MGPGVSCPWGNRLSGFQVRTWIEPVVASTQVAGSLYDAGLLLVVKESFSSEAGGSSNHNASQSIRGHQEDQQQKAISNFYIIYNLVMGLTPLLSAYGLGWLSDRYHRKISICMATLGFLLCRTGLLLKVMLDWPVEVLYGAVALSGLCGGFSAYWSGVMALGSLGCAEGHRSLRLILIDLVLGLAGFCGSMASGHLFKQIVGHSAQGLLLTSCSVGCAAFALFYSLFVLKVPESVSKSNKVYPTVDTVSGMVGTYRTMDPDELGKQDASRNAMTPGKRKTSRTIIALLFVGAIVYDLAVVGTVDVMALFVLKEPLSWNQVQLGYGMASGYIIFITSFLGVLVFSRYFLDTTMIIIGMVSFGSGALLLAFVKETYTFYIARAIMMFALIPITTIRSAMSKLIKDSSYGKVFVILQLCLALTGVVTSTLYNKIYQLTLDKFTGTCFVLSSFLSFLAIVPIGIVAYKQVPRAQGEGVEK</sequence>
<feature type="transmembrane region" description="Helical" evidence="7">
    <location>
        <begin position="173"/>
        <end position="197"/>
    </location>
</feature>
<keyword evidence="3 7" id="KW-0812">Transmembrane</keyword>
<dbReference type="Gene3D" id="1.20.1250.20">
    <property type="entry name" value="MFS general substrate transporter like domains"/>
    <property type="match status" value="1"/>
</dbReference>
<evidence type="ECO:0000256" key="7">
    <source>
        <dbReference type="SAM" id="Phobius"/>
    </source>
</evidence>
<dbReference type="Pfam" id="PF07690">
    <property type="entry name" value="MFS_1"/>
    <property type="match status" value="1"/>
</dbReference>
<keyword evidence="5 7" id="KW-0472">Membrane</keyword>
<evidence type="ECO:0000256" key="2">
    <source>
        <dbReference type="ARBA" id="ARBA00004236"/>
    </source>
</evidence>
<comment type="similarity">
    <text evidence="6">Belongs to the major facilitator superfamily. SLC46A family.</text>
</comment>
<dbReference type="GeneID" id="101994386"/>
<feature type="transmembrane region" description="Helical" evidence="7">
    <location>
        <begin position="376"/>
        <end position="397"/>
    </location>
</feature>
<dbReference type="RefSeq" id="XP_005352696.1">
    <property type="nucleotide sequence ID" value="XM_005352639.3"/>
</dbReference>
<evidence type="ECO:0000256" key="6">
    <source>
        <dbReference type="ARBA" id="ARBA00038227"/>
    </source>
</evidence>
<feature type="transmembrane region" description="Helical" evidence="7">
    <location>
        <begin position="409"/>
        <end position="427"/>
    </location>
</feature>
<feature type="transmembrane region" description="Helical" evidence="7">
    <location>
        <begin position="350"/>
        <end position="370"/>
    </location>
</feature>
<evidence type="ECO:0000256" key="4">
    <source>
        <dbReference type="ARBA" id="ARBA00022989"/>
    </source>
</evidence>